<sequence>MSHSSTEEQFLPIFVSYLLGDHPFLIHVGYFTNSAYSLVIDLGIEWYPEDDDDHIQCALSIIVTSARHFSEEVLEYPKNLYAVMVPPTFVYRDNPDERGTCAMQSLIAIRICREVKAKGVLSEVVPRRSRDPKDVRFST</sequence>
<organism evidence="1 2">
    <name type="scientific">Dendrothele bispora (strain CBS 962.96)</name>
    <dbReference type="NCBI Taxonomy" id="1314807"/>
    <lineage>
        <taxon>Eukaryota</taxon>
        <taxon>Fungi</taxon>
        <taxon>Dikarya</taxon>
        <taxon>Basidiomycota</taxon>
        <taxon>Agaricomycotina</taxon>
        <taxon>Agaricomycetes</taxon>
        <taxon>Agaricomycetidae</taxon>
        <taxon>Agaricales</taxon>
        <taxon>Agaricales incertae sedis</taxon>
        <taxon>Dendrothele</taxon>
    </lineage>
</organism>
<accession>A0A4S8LUY1</accession>
<evidence type="ECO:0000313" key="2">
    <source>
        <dbReference type="Proteomes" id="UP000297245"/>
    </source>
</evidence>
<dbReference type="AlphaFoldDB" id="A0A4S8LUY1"/>
<evidence type="ECO:0000313" key="1">
    <source>
        <dbReference type="EMBL" id="THU93151.1"/>
    </source>
</evidence>
<proteinExistence type="predicted"/>
<keyword evidence="2" id="KW-1185">Reference proteome</keyword>
<reference evidence="1 2" key="1">
    <citation type="journal article" date="2019" name="Nat. Ecol. Evol.">
        <title>Megaphylogeny resolves global patterns of mushroom evolution.</title>
        <authorList>
            <person name="Varga T."/>
            <person name="Krizsan K."/>
            <person name="Foldi C."/>
            <person name="Dima B."/>
            <person name="Sanchez-Garcia M."/>
            <person name="Sanchez-Ramirez S."/>
            <person name="Szollosi G.J."/>
            <person name="Szarkandi J.G."/>
            <person name="Papp V."/>
            <person name="Albert L."/>
            <person name="Andreopoulos W."/>
            <person name="Angelini C."/>
            <person name="Antonin V."/>
            <person name="Barry K.W."/>
            <person name="Bougher N.L."/>
            <person name="Buchanan P."/>
            <person name="Buyck B."/>
            <person name="Bense V."/>
            <person name="Catcheside P."/>
            <person name="Chovatia M."/>
            <person name="Cooper J."/>
            <person name="Damon W."/>
            <person name="Desjardin D."/>
            <person name="Finy P."/>
            <person name="Geml J."/>
            <person name="Haridas S."/>
            <person name="Hughes K."/>
            <person name="Justo A."/>
            <person name="Karasinski D."/>
            <person name="Kautmanova I."/>
            <person name="Kiss B."/>
            <person name="Kocsube S."/>
            <person name="Kotiranta H."/>
            <person name="LaButti K.M."/>
            <person name="Lechner B.E."/>
            <person name="Liimatainen K."/>
            <person name="Lipzen A."/>
            <person name="Lukacs Z."/>
            <person name="Mihaltcheva S."/>
            <person name="Morgado L.N."/>
            <person name="Niskanen T."/>
            <person name="Noordeloos M.E."/>
            <person name="Ohm R.A."/>
            <person name="Ortiz-Santana B."/>
            <person name="Ovrebo C."/>
            <person name="Racz N."/>
            <person name="Riley R."/>
            <person name="Savchenko A."/>
            <person name="Shiryaev A."/>
            <person name="Soop K."/>
            <person name="Spirin V."/>
            <person name="Szebenyi C."/>
            <person name="Tomsovsky M."/>
            <person name="Tulloss R.E."/>
            <person name="Uehling J."/>
            <person name="Grigoriev I.V."/>
            <person name="Vagvolgyi C."/>
            <person name="Papp T."/>
            <person name="Martin F.M."/>
            <person name="Miettinen O."/>
            <person name="Hibbett D.S."/>
            <person name="Nagy L.G."/>
        </authorList>
    </citation>
    <scope>NUCLEOTIDE SEQUENCE [LARGE SCALE GENOMIC DNA]</scope>
    <source>
        <strain evidence="1 2">CBS 962.96</strain>
    </source>
</reference>
<dbReference type="Proteomes" id="UP000297245">
    <property type="component" value="Unassembled WGS sequence"/>
</dbReference>
<gene>
    <name evidence="1" type="ORF">K435DRAFT_799942</name>
</gene>
<protein>
    <submittedName>
        <fullName evidence="1">Uncharacterized protein</fullName>
    </submittedName>
</protein>
<name>A0A4S8LUY1_DENBC</name>
<dbReference type="EMBL" id="ML179257">
    <property type="protein sequence ID" value="THU93151.1"/>
    <property type="molecule type" value="Genomic_DNA"/>
</dbReference>